<protein>
    <submittedName>
        <fullName evidence="2">Uncharacterized protein</fullName>
    </submittedName>
</protein>
<dbReference type="HOGENOM" id="CLU_3024471_0_0_6"/>
<evidence type="ECO:0000313" key="2">
    <source>
        <dbReference type="EMBL" id="ABS77312.1"/>
    </source>
</evidence>
<dbReference type="AlphaFoldDB" id="A9KEH9"/>
<evidence type="ECO:0000313" key="3">
    <source>
        <dbReference type="Proteomes" id="UP000008555"/>
    </source>
</evidence>
<keyword evidence="1" id="KW-0472">Membrane</keyword>
<feature type="transmembrane region" description="Helical" evidence="1">
    <location>
        <begin position="31"/>
        <end position="54"/>
    </location>
</feature>
<dbReference type="KEGG" id="cbd:CBUD_1662"/>
<dbReference type="EMBL" id="CP000733">
    <property type="protein sequence ID" value="ABS77312.1"/>
    <property type="molecule type" value="Genomic_DNA"/>
</dbReference>
<evidence type="ECO:0000256" key="1">
    <source>
        <dbReference type="SAM" id="Phobius"/>
    </source>
</evidence>
<name>A9KEH9_COXBN</name>
<keyword evidence="1" id="KW-1133">Transmembrane helix</keyword>
<sequence length="55" mass="6496">MRGVIAYARLTKKRLRKWQVARMQRERNAGIILHTLLLFFTYIAAPFLGGKLFFI</sequence>
<organism evidence="2 3">
    <name type="scientific">Coxiella burnetii (strain Dugway 5J108-111)</name>
    <dbReference type="NCBI Taxonomy" id="434922"/>
    <lineage>
        <taxon>Bacteria</taxon>
        <taxon>Pseudomonadati</taxon>
        <taxon>Pseudomonadota</taxon>
        <taxon>Gammaproteobacteria</taxon>
        <taxon>Legionellales</taxon>
        <taxon>Coxiellaceae</taxon>
        <taxon>Coxiella</taxon>
    </lineage>
</organism>
<dbReference type="Proteomes" id="UP000008555">
    <property type="component" value="Chromosome"/>
</dbReference>
<gene>
    <name evidence="2" type="ordered locus">CBUD_1662</name>
</gene>
<keyword evidence="1" id="KW-0812">Transmembrane</keyword>
<proteinExistence type="predicted"/>
<reference evidence="2 3" key="1">
    <citation type="journal article" date="2009" name="Infect. Immun.">
        <title>Comparative genomics reveal extensive transposon-mediated genomic plasticity and diversity among potential effector proteins within the genus Coxiella.</title>
        <authorList>
            <person name="Beare P.A."/>
            <person name="Unsworth N."/>
            <person name="Andoh M."/>
            <person name="Voth D.E."/>
            <person name="Omsland A."/>
            <person name="Gilk S.D."/>
            <person name="Williams K.P."/>
            <person name="Sobral B.W."/>
            <person name="Kupko J.J.III."/>
            <person name="Porcella S.F."/>
            <person name="Samuel J.E."/>
            <person name="Heinzen R.A."/>
        </authorList>
    </citation>
    <scope>NUCLEOTIDE SEQUENCE [LARGE SCALE GENOMIC DNA]</scope>
    <source>
        <strain evidence="2 3">Dugway 5J108-111</strain>
    </source>
</reference>
<accession>A9KEH9</accession>